<feature type="transmembrane region" description="Helical" evidence="1">
    <location>
        <begin position="110"/>
        <end position="128"/>
    </location>
</feature>
<keyword evidence="3" id="KW-1185">Reference proteome</keyword>
<protein>
    <submittedName>
        <fullName evidence="2">Uncharacterized protein</fullName>
    </submittedName>
</protein>
<dbReference type="Proteomes" id="UP000250140">
    <property type="component" value="Unassembled WGS sequence"/>
</dbReference>
<organism evidence="2 3">
    <name type="scientific">Glonium stellatum</name>
    <dbReference type="NCBI Taxonomy" id="574774"/>
    <lineage>
        <taxon>Eukaryota</taxon>
        <taxon>Fungi</taxon>
        <taxon>Dikarya</taxon>
        <taxon>Ascomycota</taxon>
        <taxon>Pezizomycotina</taxon>
        <taxon>Dothideomycetes</taxon>
        <taxon>Pleosporomycetidae</taxon>
        <taxon>Gloniales</taxon>
        <taxon>Gloniaceae</taxon>
        <taxon>Glonium</taxon>
    </lineage>
</organism>
<feature type="transmembrane region" description="Helical" evidence="1">
    <location>
        <begin position="67"/>
        <end position="90"/>
    </location>
</feature>
<evidence type="ECO:0000313" key="2">
    <source>
        <dbReference type="EMBL" id="OCL08113.1"/>
    </source>
</evidence>
<keyword evidence="1" id="KW-1133">Transmembrane helix</keyword>
<dbReference type="AlphaFoldDB" id="A0A8E2F1C5"/>
<name>A0A8E2F1C5_9PEZI</name>
<reference evidence="2 3" key="1">
    <citation type="journal article" date="2016" name="Nat. Commun.">
        <title>Ectomycorrhizal ecology is imprinted in the genome of the dominant symbiotic fungus Cenococcum geophilum.</title>
        <authorList>
            <consortium name="DOE Joint Genome Institute"/>
            <person name="Peter M."/>
            <person name="Kohler A."/>
            <person name="Ohm R.A."/>
            <person name="Kuo A."/>
            <person name="Krutzmann J."/>
            <person name="Morin E."/>
            <person name="Arend M."/>
            <person name="Barry K.W."/>
            <person name="Binder M."/>
            <person name="Choi C."/>
            <person name="Clum A."/>
            <person name="Copeland A."/>
            <person name="Grisel N."/>
            <person name="Haridas S."/>
            <person name="Kipfer T."/>
            <person name="LaButti K."/>
            <person name="Lindquist E."/>
            <person name="Lipzen A."/>
            <person name="Maire R."/>
            <person name="Meier B."/>
            <person name="Mihaltcheva S."/>
            <person name="Molinier V."/>
            <person name="Murat C."/>
            <person name="Poggeler S."/>
            <person name="Quandt C.A."/>
            <person name="Sperisen C."/>
            <person name="Tritt A."/>
            <person name="Tisserant E."/>
            <person name="Crous P.W."/>
            <person name="Henrissat B."/>
            <person name="Nehls U."/>
            <person name="Egli S."/>
            <person name="Spatafora J.W."/>
            <person name="Grigoriev I.V."/>
            <person name="Martin F.M."/>
        </authorList>
    </citation>
    <scope>NUCLEOTIDE SEQUENCE [LARGE SCALE GENOMIC DNA]</scope>
    <source>
        <strain evidence="2 3">CBS 207.34</strain>
    </source>
</reference>
<accession>A0A8E2F1C5</accession>
<evidence type="ECO:0000256" key="1">
    <source>
        <dbReference type="SAM" id="Phobius"/>
    </source>
</evidence>
<evidence type="ECO:0000313" key="3">
    <source>
        <dbReference type="Proteomes" id="UP000250140"/>
    </source>
</evidence>
<proteinExistence type="predicted"/>
<keyword evidence="1" id="KW-0472">Membrane</keyword>
<feature type="transmembrane region" description="Helical" evidence="1">
    <location>
        <begin position="134"/>
        <end position="156"/>
    </location>
</feature>
<sequence>MSFALNISASTPEQSASRIASLESAFLWIYGFVDVIGVMAGVTCVFAAAFAPFAILFDSDSSNGLRLTMALAIPTVCIIVPSIILMEAGIIRNYLNQMPKDERPLSQLRWLADCTLGIAMALVLLTRYENFRQMGFTILCIVLLFFVWWGLLIGVFSSPFIPHLLIGC</sequence>
<gene>
    <name evidence="2" type="ORF">AOQ84DRAFT_47275</name>
</gene>
<feature type="transmembrane region" description="Helical" evidence="1">
    <location>
        <begin position="27"/>
        <end position="55"/>
    </location>
</feature>
<keyword evidence="1" id="KW-0812">Transmembrane</keyword>
<dbReference type="EMBL" id="KV749716">
    <property type="protein sequence ID" value="OCL08113.1"/>
    <property type="molecule type" value="Genomic_DNA"/>
</dbReference>